<comment type="subcellular location">
    <subcellularLocation>
        <location evidence="1">Membrane</location>
        <topology evidence="1">Single-pass membrane protein</topology>
    </subcellularLocation>
</comment>
<proteinExistence type="inferred from homology"/>
<evidence type="ECO:0000313" key="11">
    <source>
        <dbReference type="Proteomes" id="UP001164746"/>
    </source>
</evidence>
<dbReference type="InterPro" id="IPR008166">
    <property type="entry name" value="Glyco_transf_92"/>
</dbReference>
<keyword evidence="11" id="KW-1185">Reference proteome</keyword>
<dbReference type="Gene3D" id="3.40.50.300">
    <property type="entry name" value="P-loop containing nucleotide triphosphate hydrolases"/>
    <property type="match status" value="2"/>
</dbReference>
<dbReference type="PANTHER" id="PTHR21461">
    <property type="entry name" value="GLYCOSYLTRANSFERASE FAMILY 92 PROTEIN"/>
    <property type="match status" value="1"/>
</dbReference>
<evidence type="ECO:0000256" key="3">
    <source>
        <dbReference type="ARBA" id="ARBA00022676"/>
    </source>
</evidence>
<dbReference type="Proteomes" id="UP001164746">
    <property type="component" value="Chromosome 6"/>
</dbReference>
<evidence type="ECO:0000313" key="10">
    <source>
        <dbReference type="EMBL" id="WAR07338.1"/>
    </source>
</evidence>
<dbReference type="EMBL" id="CP111017">
    <property type="protein sequence ID" value="WAR07338.1"/>
    <property type="molecule type" value="Genomic_DNA"/>
</dbReference>
<dbReference type="Pfam" id="PF01697">
    <property type="entry name" value="Glyco_transf_92"/>
    <property type="match status" value="1"/>
</dbReference>
<protein>
    <submittedName>
        <fullName evidence="10">ASCC3-like protein</fullName>
    </submittedName>
</protein>
<feature type="region of interest" description="Disordered" evidence="8">
    <location>
        <begin position="224"/>
        <end position="246"/>
    </location>
</feature>
<name>A0ABY7EBD4_MYAAR</name>
<evidence type="ECO:0000256" key="9">
    <source>
        <dbReference type="SAM" id="Phobius"/>
    </source>
</evidence>
<reference evidence="10" key="1">
    <citation type="submission" date="2022-11" db="EMBL/GenBank/DDBJ databases">
        <title>Centuries of genome instability and evolution in soft-shell clam transmissible cancer (bioRxiv).</title>
        <authorList>
            <person name="Hart S.F.M."/>
            <person name="Yonemitsu M.A."/>
            <person name="Giersch R.M."/>
            <person name="Beal B.F."/>
            <person name="Arriagada G."/>
            <person name="Davis B.W."/>
            <person name="Ostrander E.A."/>
            <person name="Goff S.P."/>
            <person name="Metzger M.J."/>
        </authorList>
    </citation>
    <scope>NUCLEOTIDE SEQUENCE</scope>
    <source>
        <strain evidence="10">MELC-2E11</strain>
        <tissue evidence="10">Siphon/mantle</tissue>
    </source>
</reference>
<evidence type="ECO:0000256" key="5">
    <source>
        <dbReference type="ARBA" id="ARBA00022692"/>
    </source>
</evidence>
<evidence type="ECO:0000256" key="7">
    <source>
        <dbReference type="ARBA" id="ARBA00023136"/>
    </source>
</evidence>
<evidence type="ECO:0000256" key="6">
    <source>
        <dbReference type="ARBA" id="ARBA00022989"/>
    </source>
</evidence>
<sequence>MGEAALKSHAKGDKHVGLYNFRPSVRPVPLEVHIAGFPGQHYCPRMATMNKPTFQAIKTHSPAKPVLVFVSSRRQTRLTALDLIAFLAGEDNPKQWLHMDETENKAKVMKVLSHVNFRFYVLLLAAAYFSMLYVFHGNLQLDLATSCESPAQCRSHTTKFPTNHGQGHIFKTVEDSGVQKLSDMKRKMLQTSGNEKANMVFTTYSENGRGSINFSEINNAVPTHDKVSRDDRARDQSSNIGTSPEGRGDSCFLSSLYPDRKFLQLEPSSFVYSAYLDERYTDRFIRIMALISLNKNNRHLEVFCHFLDAGSWMRVKATWYELCENHGKMFGGFILSCPIPQQPIPPCHVNVSMEITPVHRMYTVPQTTMQTLHVSSLTPSNRPTVIDTGGKILRSKKESNFKTGPIKLKSIHTEFSRDLFKQSAKSSAIGTVGSVKSEPDFKFNFSVCIPPLFGTIGSIKLIEFIELNLLLGFQHFVFYTGHLDDSDTIKVLDYYLQKNVVSILDFVLPEVVTKAKIWYNGQLSAHNDCLYRAMSVSRYVAVMDIDEFMVPHNGQFLVTKVLEQHFRDPNIAGLSLDSAFYDSKFSKPTQSKPGKAQLITLINTGKSVVYSKVRTKVFVDAQKIFEVGIHHVSKPVKDRYRVVGVNTSEAYLHHYRSCVPNYGMKCSSFVQDEAMDKYAPQLRAHMENIISGVKDTNLKLILAFGIGIHHAGLIERDRKITEELFVNTKIQVLIATSTLAWGVNFPAHLVVVKGTEYYDGKTRRYVDFPIT</sequence>
<evidence type="ECO:0000256" key="2">
    <source>
        <dbReference type="ARBA" id="ARBA00007647"/>
    </source>
</evidence>
<evidence type="ECO:0000256" key="4">
    <source>
        <dbReference type="ARBA" id="ARBA00022679"/>
    </source>
</evidence>
<dbReference type="InterPro" id="IPR027417">
    <property type="entry name" value="P-loop_NTPase"/>
</dbReference>
<keyword evidence="3" id="KW-0328">Glycosyltransferase</keyword>
<keyword evidence="6 9" id="KW-1133">Transmembrane helix</keyword>
<comment type="similarity">
    <text evidence="2">Belongs to the glycosyltransferase 92 family.</text>
</comment>
<evidence type="ECO:0000256" key="1">
    <source>
        <dbReference type="ARBA" id="ARBA00004167"/>
    </source>
</evidence>
<evidence type="ECO:0000256" key="8">
    <source>
        <dbReference type="SAM" id="MobiDB-lite"/>
    </source>
</evidence>
<accession>A0ABY7EBD4</accession>
<gene>
    <name evidence="10" type="ORF">MAR_017296</name>
</gene>
<keyword evidence="7 9" id="KW-0472">Membrane</keyword>
<feature type="compositionally biased region" description="Basic and acidic residues" evidence="8">
    <location>
        <begin position="224"/>
        <end position="235"/>
    </location>
</feature>
<dbReference type="PANTHER" id="PTHR21461:SF87">
    <property type="entry name" value="GH12965P"/>
    <property type="match status" value="1"/>
</dbReference>
<organism evidence="10 11">
    <name type="scientific">Mya arenaria</name>
    <name type="common">Soft-shell clam</name>
    <dbReference type="NCBI Taxonomy" id="6604"/>
    <lineage>
        <taxon>Eukaryota</taxon>
        <taxon>Metazoa</taxon>
        <taxon>Spiralia</taxon>
        <taxon>Lophotrochozoa</taxon>
        <taxon>Mollusca</taxon>
        <taxon>Bivalvia</taxon>
        <taxon>Autobranchia</taxon>
        <taxon>Heteroconchia</taxon>
        <taxon>Euheterodonta</taxon>
        <taxon>Imparidentia</taxon>
        <taxon>Neoheterodontei</taxon>
        <taxon>Myida</taxon>
        <taxon>Myoidea</taxon>
        <taxon>Myidae</taxon>
        <taxon>Mya</taxon>
    </lineage>
</organism>
<keyword evidence="5 9" id="KW-0812">Transmembrane</keyword>
<feature type="transmembrane region" description="Helical" evidence="9">
    <location>
        <begin position="117"/>
        <end position="135"/>
    </location>
</feature>
<dbReference type="SUPFAM" id="SSF52540">
    <property type="entry name" value="P-loop containing nucleoside triphosphate hydrolases"/>
    <property type="match status" value="2"/>
</dbReference>
<feature type="non-terminal residue" evidence="10">
    <location>
        <position position="771"/>
    </location>
</feature>
<keyword evidence="4" id="KW-0808">Transferase</keyword>